<dbReference type="Proteomes" id="UP000626092">
    <property type="component" value="Unassembled WGS sequence"/>
</dbReference>
<dbReference type="EMBL" id="WJXA01000002">
    <property type="protein sequence ID" value="KAF7151154.1"/>
    <property type="molecule type" value="Genomic_DNA"/>
</dbReference>
<evidence type="ECO:0000313" key="1">
    <source>
        <dbReference type="EMBL" id="KAF7151154.1"/>
    </source>
</evidence>
<accession>A0A834LWR6</accession>
<dbReference type="AlphaFoldDB" id="A0A834LWR6"/>
<evidence type="ECO:0000313" key="2">
    <source>
        <dbReference type="Proteomes" id="UP000626092"/>
    </source>
</evidence>
<keyword evidence="2" id="KW-1185">Reference proteome</keyword>
<organism evidence="1 2">
    <name type="scientific">Rhododendron simsii</name>
    <name type="common">Sims's rhododendron</name>
    <dbReference type="NCBI Taxonomy" id="118357"/>
    <lineage>
        <taxon>Eukaryota</taxon>
        <taxon>Viridiplantae</taxon>
        <taxon>Streptophyta</taxon>
        <taxon>Embryophyta</taxon>
        <taxon>Tracheophyta</taxon>
        <taxon>Spermatophyta</taxon>
        <taxon>Magnoliopsida</taxon>
        <taxon>eudicotyledons</taxon>
        <taxon>Gunneridae</taxon>
        <taxon>Pentapetalae</taxon>
        <taxon>asterids</taxon>
        <taxon>Ericales</taxon>
        <taxon>Ericaceae</taxon>
        <taxon>Ericoideae</taxon>
        <taxon>Rhodoreae</taxon>
        <taxon>Rhododendron</taxon>
    </lineage>
</organism>
<proteinExistence type="predicted"/>
<gene>
    <name evidence="1" type="ORF">RHSIM_Rhsim02G0100000</name>
</gene>
<sequence>MSLGSYTTTVHSARTRVKGDLDMAKGLLGDMAREKTHQCGFGCNVNKQSSPAFGDFCRLIAETSQALRNADDFCVVVEYMEKKIYDFES</sequence>
<comment type="caution">
    <text evidence="1">The sequence shown here is derived from an EMBL/GenBank/DDBJ whole genome shotgun (WGS) entry which is preliminary data.</text>
</comment>
<reference evidence="1" key="1">
    <citation type="submission" date="2019-11" db="EMBL/GenBank/DDBJ databases">
        <authorList>
            <person name="Liu Y."/>
            <person name="Hou J."/>
            <person name="Li T.-Q."/>
            <person name="Guan C.-H."/>
            <person name="Wu X."/>
            <person name="Wu H.-Z."/>
            <person name="Ling F."/>
            <person name="Zhang R."/>
            <person name="Shi X.-G."/>
            <person name="Ren J.-P."/>
            <person name="Chen E.-F."/>
            <person name="Sun J.-M."/>
        </authorList>
    </citation>
    <scope>NUCLEOTIDE SEQUENCE</scope>
    <source>
        <strain evidence="1">Adult_tree_wgs_1</strain>
        <tissue evidence="1">Leaves</tissue>
    </source>
</reference>
<name>A0A834LWR6_RHOSS</name>
<protein>
    <submittedName>
        <fullName evidence="1">Uncharacterized protein</fullName>
    </submittedName>
</protein>